<feature type="region of interest" description="Disordered" evidence="1">
    <location>
        <begin position="468"/>
        <end position="491"/>
    </location>
</feature>
<organism evidence="2 3">
    <name type="scientific">Durusdinium trenchii</name>
    <dbReference type="NCBI Taxonomy" id="1381693"/>
    <lineage>
        <taxon>Eukaryota</taxon>
        <taxon>Sar</taxon>
        <taxon>Alveolata</taxon>
        <taxon>Dinophyceae</taxon>
        <taxon>Suessiales</taxon>
        <taxon>Symbiodiniaceae</taxon>
        <taxon>Durusdinium</taxon>
    </lineage>
</organism>
<proteinExistence type="predicted"/>
<feature type="compositionally biased region" description="Basic and acidic residues" evidence="1">
    <location>
        <begin position="156"/>
        <end position="172"/>
    </location>
</feature>
<evidence type="ECO:0000313" key="3">
    <source>
        <dbReference type="Proteomes" id="UP001642484"/>
    </source>
</evidence>
<evidence type="ECO:0000256" key="1">
    <source>
        <dbReference type="SAM" id="MobiDB-lite"/>
    </source>
</evidence>
<feature type="compositionally biased region" description="Basic and acidic residues" evidence="1">
    <location>
        <begin position="14"/>
        <end position="44"/>
    </location>
</feature>
<dbReference type="Proteomes" id="UP001642484">
    <property type="component" value="Unassembled WGS sequence"/>
</dbReference>
<keyword evidence="3" id="KW-1185">Reference proteome</keyword>
<evidence type="ECO:0000313" key="2">
    <source>
        <dbReference type="EMBL" id="CAK9064450.1"/>
    </source>
</evidence>
<feature type="compositionally biased region" description="Basic and acidic residues" evidence="1">
    <location>
        <begin position="53"/>
        <end position="68"/>
    </location>
</feature>
<protein>
    <submittedName>
        <fullName evidence="2">Uncharacterized protein</fullName>
    </submittedName>
</protein>
<gene>
    <name evidence="2" type="ORF">CCMP2556_LOCUS31664</name>
</gene>
<dbReference type="Gene3D" id="2.130.10.10">
    <property type="entry name" value="YVTN repeat-like/Quinoprotein amine dehydrogenase"/>
    <property type="match status" value="1"/>
</dbReference>
<feature type="compositionally biased region" description="Basic and acidic residues" evidence="1">
    <location>
        <begin position="471"/>
        <end position="480"/>
    </location>
</feature>
<dbReference type="SUPFAM" id="SSF110296">
    <property type="entry name" value="Oligoxyloglucan reducing end-specific cellobiohydrolase"/>
    <property type="match status" value="1"/>
</dbReference>
<dbReference type="EMBL" id="CAXAMN010021917">
    <property type="protein sequence ID" value="CAK9064450.1"/>
    <property type="molecule type" value="Genomic_DNA"/>
</dbReference>
<dbReference type="InterPro" id="IPR015943">
    <property type="entry name" value="WD40/YVTN_repeat-like_dom_sf"/>
</dbReference>
<feature type="compositionally biased region" description="Polar residues" evidence="1">
    <location>
        <begin position="482"/>
        <end position="491"/>
    </location>
</feature>
<feature type="region of interest" description="Disordered" evidence="1">
    <location>
        <begin position="1"/>
        <end position="81"/>
    </location>
</feature>
<reference evidence="2 3" key="1">
    <citation type="submission" date="2024-02" db="EMBL/GenBank/DDBJ databases">
        <authorList>
            <person name="Chen Y."/>
            <person name="Shah S."/>
            <person name="Dougan E. K."/>
            <person name="Thang M."/>
            <person name="Chan C."/>
        </authorList>
    </citation>
    <scope>NUCLEOTIDE SEQUENCE [LARGE SCALE GENOMIC DNA]</scope>
</reference>
<sequence length="491" mass="54425">MTNTTDPNGPMPMEIDRIKGDGKKGKGKTKDGKGKSKGKEDRQKGKGKGGKPGGKEGKGKGGGKENKGGKGKATNEDEDAKEVIAFSKSYAGKLEEAKDLVEVVEKEKESEEGEHDPDDMVQVRLESGQVVTVRAGDLEPREPESENEETVPMETEPERVPDRTGEARGSRDLEFEDLTMSTPTTRWLTDAELHEVSEYDKPAFRSCLRAKQYSLQFEKRWFELNQRNEHESKMEMYSRMGRHMEFMDSAGHVQLNDLWSAKLLGRGAAATWHWTEVSPHLDGRRDPMDGQLLLSKWPGRSRLATAVALAPKSSNARAIYVTGGQGAYCFEDFWASEDGGQTWYCMCRKVPWGGRLDPGLCVVPTKYEQLVLLGGIVPGIHLRVECDVWISSDAGSTWQPLRAPDWEPRCCPLLFFMPPQDGQRQLLVLGGARLAEASAGDRAHAIGPRCLDDAWSLQVDFDEGTGTFEPLHSDVDREVEVSSDSTHSAVK</sequence>
<comment type="caution">
    <text evidence="2">The sequence shown here is derived from an EMBL/GenBank/DDBJ whole genome shotgun (WGS) entry which is preliminary data.</text>
</comment>
<accession>A0ABP0NL07</accession>
<feature type="region of interest" description="Disordered" evidence="1">
    <location>
        <begin position="137"/>
        <end position="172"/>
    </location>
</feature>
<name>A0ABP0NL07_9DINO</name>